<evidence type="ECO:0000313" key="2">
    <source>
        <dbReference type="EMBL" id="KAF3211685.1"/>
    </source>
</evidence>
<comment type="caution">
    <text evidence="2">The sequence shown here is derived from an EMBL/GenBank/DDBJ whole genome shotgun (WGS) entry which is preliminary data.</text>
</comment>
<feature type="region of interest" description="Disordered" evidence="1">
    <location>
        <begin position="380"/>
        <end position="443"/>
    </location>
</feature>
<accession>A0A7C8UDR3</accession>
<feature type="compositionally biased region" description="Polar residues" evidence="1">
    <location>
        <begin position="56"/>
        <end position="67"/>
    </location>
</feature>
<reference evidence="2 3" key="1">
    <citation type="submission" date="2019-06" db="EMBL/GenBank/DDBJ databases">
        <authorList>
            <person name="Palmer J.M."/>
        </authorList>
    </citation>
    <scope>NUCLEOTIDE SEQUENCE [LARGE SCALE GENOMIC DNA]</scope>
    <source>
        <strain evidence="2 3">TWF106</strain>
    </source>
</reference>
<feature type="region of interest" description="Disordered" evidence="1">
    <location>
        <begin position="1"/>
        <end position="89"/>
    </location>
</feature>
<name>A0A7C8UDR3_ORBOL</name>
<feature type="compositionally biased region" description="Polar residues" evidence="1">
    <location>
        <begin position="380"/>
        <end position="394"/>
    </location>
</feature>
<feature type="region of interest" description="Disordered" evidence="1">
    <location>
        <begin position="329"/>
        <end position="348"/>
    </location>
</feature>
<feature type="compositionally biased region" description="Basic residues" evidence="1">
    <location>
        <begin position="1"/>
        <end position="12"/>
    </location>
</feature>
<protein>
    <submittedName>
        <fullName evidence="2">Uncharacterized protein</fullName>
    </submittedName>
</protein>
<evidence type="ECO:0000256" key="1">
    <source>
        <dbReference type="SAM" id="MobiDB-lite"/>
    </source>
</evidence>
<dbReference type="EMBL" id="WIWS01000073">
    <property type="protein sequence ID" value="KAF3211685.1"/>
    <property type="molecule type" value="Genomic_DNA"/>
</dbReference>
<feature type="compositionally biased region" description="Polar residues" evidence="1">
    <location>
        <begin position="433"/>
        <end position="443"/>
    </location>
</feature>
<proteinExistence type="predicted"/>
<dbReference type="AlphaFoldDB" id="A0A7C8UDR3"/>
<dbReference type="Proteomes" id="UP000472727">
    <property type="component" value="Unassembled WGS sequence"/>
</dbReference>
<gene>
    <name evidence="2" type="ORF">TWF106_010138</name>
</gene>
<feature type="compositionally biased region" description="Basic and acidic residues" evidence="1">
    <location>
        <begin position="401"/>
        <end position="416"/>
    </location>
</feature>
<sequence>MPSKKNKRKQKNKGTIASEEDIYTYRGSKTDKYGNKIPGVRNKPNIIVVPTPKGGRQNTTMNPNGRSNPYPGAPSDGGSNTEYEFGRPRGLRVRPIKEKPRHDPVADLNRVMEQGRREVDALRRAIEVKKNYGENIGRLPGLTDQLSDKMAELELYNTSEEARTQHAWALARDHDNKIREKAKHNQENKPPAAVKGLRPYRGPEDFWSYDKEDRDMIIEAAARIIQKEALTRRRREVAPIAAICQLSSNQNSTQTGLKSQISPDISLDSKCSSSACEQEIQDLKTQVIEAWKQRMDLHQENQRLQTCLDLRNESIVALRQKNRSLKLSLKASGKAAARNPSGNSSPADQFERYKFEDEGSAIANSLCLKLQSSYFSDPEPVTNSGEYANISKSTIIGGAGGREDNRGLKKKREEKGKKGRKRKGDQNTKGDSSEFNTSISNDQ</sequence>
<evidence type="ECO:0000313" key="3">
    <source>
        <dbReference type="Proteomes" id="UP000472727"/>
    </source>
</evidence>
<organism evidence="2 3">
    <name type="scientific">Orbilia oligospora</name>
    <name type="common">Nematode-trapping fungus</name>
    <name type="synonym">Arthrobotrys oligospora</name>
    <dbReference type="NCBI Taxonomy" id="2813651"/>
    <lineage>
        <taxon>Eukaryota</taxon>
        <taxon>Fungi</taxon>
        <taxon>Dikarya</taxon>
        <taxon>Ascomycota</taxon>
        <taxon>Pezizomycotina</taxon>
        <taxon>Orbiliomycetes</taxon>
        <taxon>Orbiliales</taxon>
        <taxon>Orbiliaceae</taxon>
        <taxon>Orbilia</taxon>
    </lineage>
</organism>